<proteinExistence type="predicted"/>
<feature type="region of interest" description="Disordered" evidence="1">
    <location>
        <begin position="126"/>
        <end position="152"/>
    </location>
</feature>
<evidence type="ECO:0000256" key="1">
    <source>
        <dbReference type="SAM" id="MobiDB-lite"/>
    </source>
</evidence>
<dbReference type="OrthoDB" id="5806211at2759"/>
<dbReference type="AlphaFoldDB" id="A0A183F9Z3"/>
<evidence type="ECO:0000313" key="4">
    <source>
        <dbReference type="WBParaSite" id="HPBE_0000298501-mRNA-1"/>
    </source>
</evidence>
<accession>A0A3P7U5U0</accession>
<evidence type="ECO:0000313" key="2">
    <source>
        <dbReference type="EMBL" id="VDO29896.1"/>
    </source>
</evidence>
<keyword evidence="3" id="KW-1185">Reference proteome</keyword>
<organism evidence="3 4">
    <name type="scientific">Heligmosomoides polygyrus</name>
    <name type="common">Parasitic roundworm</name>
    <dbReference type="NCBI Taxonomy" id="6339"/>
    <lineage>
        <taxon>Eukaryota</taxon>
        <taxon>Metazoa</taxon>
        <taxon>Ecdysozoa</taxon>
        <taxon>Nematoda</taxon>
        <taxon>Chromadorea</taxon>
        <taxon>Rhabditida</taxon>
        <taxon>Rhabditina</taxon>
        <taxon>Rhabditomorpha</taxon>
        <taxon>Strongyloidea</taxon>
        <taxon>Heligmosomidae</taxon>
        <taxon>Heligmosomoides</taxon>
    </lineage>
</organism>
<protein>
    <submittedName>
        <fullName evidence="4">BTB_2 domain-containing protein</fullName>
    </submittedName>
</protein>
<dbReference type="EMBL" id="UZAH01005889">
    <property type="protein sequence ID" value="VDO29896.1"/>
    <property type="molecule type" value="Genomic_DNA"/>
</dbReference>
<gene>
    <name evidence="2" type="ORF">HPBE_LOCUS2986</name>
</gene>
<reference evidence="2 3" key="1">
    <citation type="submission" date="2018-11" db="EMBL/GenBank/DDBJ databases">
        <authorList>
            <consortium name="Pathogen Informatics"/>
        </authorList>
    </citation>
    <scope>NUCLEOTIDE SEQUENCE [LARGE SCALE GENOMIC DNA]</scope>
</reference>
<dbReference type="Proteomes" id="UP000050761">
    <property type="component" value="Unassembled WGS sequence"/>
</dbReference>
<evidence type="ECO:0000313" key="3">
    <source>
        <dbReference type="Proteomes" id="UP000050761"/>
    </source>
</evidence>
<accession>A0A183F9Z3</accession>
<reference evidence="4" key="2">
    <citation type="submission" date="2019-09" db="UniProtKB">
        <authorList>
            <consortium name="WormBaseParasite"/>
        </authorList>
    </citation>
    <scope>IDENTIFICATION</scope>
</reference>
<name>A0A183F9Z3_HELPZ</name>
<sequence length="183" mass="19820">CSARSPPHGGEGCFGDRRAAAGGTVQSTLVVSGGTVGVVKSSLPTIDPGGQFHNETDHIIYDRKYCLTDVSVFLKFYRGEKATKFDFYSDLFDSHDHLPSCHLPQDGWVVPSLLSSKIRHAISSLKKRTAPSADRIRPKPEEPPASAHQHPGAALHTLPVGVQCSISVEYEQDRLAVQEGRCA</sequence>
<dbReference type="WBParaSite" id="HPBE_0000298501-mRNA-1">
    <property type="protein sequence ID" value="HPBE_0000298501-mRNA-1"/>
    <property type="gene ID" value="HPBE_0000298501"/>
</dbReference>